<protein>
    <submittedName>
        <fullName evidence="1">Uncharacterized protein</fullName>
    </submittedName>
</protein>
<gene>
    <name evidence="1" type="ORF">R3P95_16765</name>
</gene>
<keyword evidence="2" id="KW-1185">Reference proteome</keyword>
<evidence type="ECO:0000313" key="2">
    <source>
        <dbReference type="Proteomes" id="UP001185899"/>
    </source>
</evidence>
<evidence type="ECO:0000313" key="1">
    <source>
        <dbReference type="EMBL" id="MDV6232207.1"/>
    </source>
</evidence>
<sequence length="122" mass="13501">MIQSLPPHARAAYDRLMTSCGELEAARTRALNTDLKAPAGTRYVTAELLARLASSRRASADLIHYATRVASGECSWERVEVDATPVPPEVEELKADPQIVWPAEWPTPITETGTSPYRIPWE</sequence>
<dbReference type="EMBL" id="JAWLKE010000006">
    <property type="protein sequence ID" value="MDV6232207.1"/>
    <property type="molecule type" value="Genomic_DNA"/>
</dbReference>
<reference evidence="1 2" key="1">
    <citation type="submission" date="2023-10" db="EMBL/GenBank/DDBJ databases">
        <title>Development of a sustainable strategy for remediation of hydrocarbon-contaminated territories based on the waste exchange concept.</title>
        <authorList>
            <person name="Krivoruchko A."/>
        </authorList>
    </citation>
    <scope>NUCLEOTIDE SEQUENCE [LARGE SCALE GENOMIC DNA]</scope>
    <source>
        <strain evidence="1 2">IEGM 1322</strain>
    </source>
</reference>
<comment type="caution">
    <text evidence="1">The sequence shown here is derived from an EMBL/GenBank/DDBJ whole genome shotgun (WGS) entry which is preliminary data.</text>
</comment>
<proteinExistence type="predicted"/>
<dbReference type="Proteomes" id="UP001185899">
    <property type="component" value="Unassembled WGS sequence"/>
</dbReference>
<organism evidence="1 2">
    <name type="scientific">Rhodococcus cercidiphylli</name>
    <dbReference type="NCBI Taxonomy" id="489916"/>
    <lineage>
        <taxon>Bacteria</taxon>
        <taxon>Bacillati</taxon>
        <taxon>Actinomycetota</taxon>
        <taxon>Actinomycetes</taxon>
        <taxon>Mycobacteriales</taxon>
        <taxon>Nocardiaceae</taxon>
        <taxon>Rhodococcus</taxon>
    </lineage>
</organism>
<name>A0ABU4B157_9NOCA</name>
<dbReference type="RefSeq" id="WP_317548916.1">
    <property type="nucleotide sequence ID" value="NZ_JAWLKE010000006.1"/>
</dbReference>
<accession>A0ABU4B157</accession>